<proteinExistence type="predicted"/>
<organism evidence="1 2">
    <name type="scientific">Ameca splendens</name>
    <dbReference type="NCBI Taxonomy" id="208324"/>
    <lineage>
        <taxon>Eukaryota</taxon>
        <taxon>Metazoa</taxon>
        <taxon>Chordata</taxon>
        <taxon>Craniata</taxon>
        <taxon>Vertebrata</taxon>
        <taxon>Euteleostomi</taxon>
        <taxon>Actinopterygii</taxon>
        <taxon>Neopterygii</taxon>
        <taxon>Teleostei</taxon>
        <taxon>Neoteleostei</taxon>
        <taxon>Acanthomorphata</taxon>
        <taxon>Ovalentaria</taxon>
        <taxon>Atherinomorphae</taxon>
        <taxon>Cyprinodontiformes</taxon>
        <taxon>Goodeidae</taxon>
        <taxon>Ameca</taxon>
    </lineage>
</organism>
<name>A0ABV0ZPL5_9TELE</name>
<gene>
    <name evidence="1" type="ORF">AMECASPLE_024569</name>
</gene>
<comment type="caution">
    <text evidence="1">The sequence shown here is derived from an EMBL/GenBank/DDBJ whole genome shotgun (WGS) entry which is preliminary data.</text>
</comment>
<keyword evidence="2" id="KW-1185">Reference proteome</keyword>
<evidence type="ECO:0000313" key="2">
    <source>
        <dbReference type="Proteomes" id="UP001469553"/>
    </source>
</evidence>
<protein>
    <submittedName>
        <fullName evidence="1">Uncharacterized protein</fullName>
    </submittedName>
</protein>
<dbReference type="Proteomes" id="UP001469553">
    <property type="component" value="Unassembled WGS sequence"/>
</dbReference>
<evidence type="ECO:0000313" key="1">
    <source>
        <dbReference type="EMBL" id="MEQ2308080.1"/>
    </source>
</evidence>
<dbReference type="EMBL" id="JAHRIP010068185">
    <property type="protein sequence ID" value="MEQ2308080.1"/>
    <property type="molecule type" value="Genomic_DNA"/>
</dbReference>
<accession>A0ABV0ZPL5</accession>
<feature type="non-terminal residue" evidence="1">
    <location>
        <position position="1"/>
    </location>
</feature>
<sequence>YKLSLRRNTHKNTIFSFPPQHTHVRVMNVSFMGVTSKVSGSGENAALPPRSAQQECPAPMSDMRSPIIDGNWLFFWQSAFNVSFGCS</sequence>
<reference evidence="1 2" key="1">
    <citation type="submission" date="2021-06" db="EMBL/GenBank/DDBJ databases">
        <authorList>
            <person name="Palmer J.M."/>
        </authorList>
    </citation>
    <scope>NUCLEOTIDE SEQUENCE [LARGE SCALE GENOMIC DNA]</scope>
    <source>
        <strain evidence="1 2">AS_MEX2019</strain>
        <tissue evidence="1">Muscle</tissue>
    </source>
</reference>